<comment type="caution">
    <text evidence="1">The sequence shown here is derived from an EMBL/GenBank/DDBJ whole genome shotgun (WGS) entry which is preliminary data.</text>
</comment>
<name>A0ABQ6FRQ0_9CHLR</name>
<keyword evidence="2" id="KW-1185">Reference proteome</keyword>
<evidence type="ECO:0000313" key="2">
    <source>
        <dbReference type="Proteomes" id="UP001344906"/>
    </source>
</evidence>
<proteinExistence type="predicted"/>
<organism evidence="1 2">
    <name type="scientific">Dictyobacter halimunensis</name>
    <dbReference type="NCBI Taxonomy" id="3026934"/>
    <lineage>
        <taxon>Bacteria</taxon>
        <taxon>Bacillati</taxon>
        <taxon>Chloroflexota</taxon>
        <taxon>Ktedonobacteria</taxon>
        <taxon>Ktedonobacterales</taxon>
        <taxon>Dictyobacteraceae</taxon>
        <taxon>Dictyobacter</taxon>
    </lineage>
</organism>
<gene>
    <name evidence="1" type="ORF">KDH_37580</name>
</gene>
<protein>
    <submittedName>
        <fullName evidence="1">Uncharacterized protein</fullName>
    </submittedName>
</protein>
<accession>A0ABQ6FRQ0</accession>
<reference evidence="1 2" key="1">
    <citation type="submission" date="2023-02" db="EMBL/GenBank/DDBJ databases">
        <title>Dictyobacter halimunensis sp. nov., a new member of the class Ktedonobacteria from forest soil in a geothermal area.</title>
        <authorList>
            <person name="Rachmania M.K."/>
            <person name="Ningsih F."/>
            <person name="Sakai Y."/>
            <person name="Yabe S."/>
            <person name="Yokota A."/>
            <person name="Sjamsuridzal W."/>
        </authorList>
    </citation>
    <scope>NUCLEOTIDE SEQUENCE [LARGE SCALE GENOMIC DNA]</scope>
    <source>
        <strain evidence="1 2">S3.2.2.5</strain>
    </source>
</reference>
<evidence type="ECO:0000313" key="1">
    <source>
        <dbReference type="EMBL" id="GLV56919.1"/>
    </source>
</evidence>
<dbReference type="Proteomes" id="UP001344906">
    <property type="component" value="Unassembled WGS sequence"/>
</dbReference>
<dbReference type="EMBL" id="BSRI01000002">
    <property type="protein sequence ID" value="GLV56919.1"/>
    <property type="molecule type" value="Genomic_DNA"/>
</dbReference>
<sequence>MDTPRHVIYIAGGVARMRYTTGNIYYVRAPQARDCAEPLTSAMLTGYLV</sequence>